<dbReference type="OrthoDB" id="880376at2"/>
<evidence type="ECO:0000313" key="2">
    <source>
        <dbReference type="EMBL" id="SET90269.1"/>
    </source>
</evidence>
<name>A0A1I0I0X3_9BACT</name>
<dbReference type="EMBL" id="FOHS01000004">
    <property type="protein sequence ID" value="SET90269.1"/>
    <property type="molecule type" value="Genomic_DNA"/>
</dbReference>
<protein>
    <submittedName>
        <fullName evidence="2">Uncharacterized protein</fullName>
    </submittedName>
</protein>
<sequence length="230" mass="25640">MLSPKSEELNPAPVTKKRIGQLPTSAVPLAALASNAARAWAASELPALLWLAKADFTALAASFAQNRDAAEAAGDQRSPQARRLQELDQQLDKNLRYVKAYLAEEHEQDQGRAYFPEFGIIREGKAYQLPTARAERAKALPKLLAALKAHSFDKKKYGTAYWQPLTTEYAQLVQQSTDTAGQRSTQVGQKDQTEKQVRRALRALVHQLKANYPDTAEARLREFGFQKEGY</sequence>
<reference evidence="3" key="1">
    <citation type="submission" date="2016-10" db="EMBL/GenBank/DDBJ databases">
        <authorList>
            <person name="Varghese N."/>
            <person name="Submissions S."/>
        </authorList>
    </citation>
    <scope>NUCLEOTIDE SEQUENCE [LARGE SCALE GENOMIC DNA]</scope>
    <source>
        <strain evidence="3">DSM 15310</strain>
    </source>
</reference>
<dbReference type="AlphaFoldDB" id="A0A1I0I0X3"/>
<feature type="region of interest" description="Disordered" evidence="1">
    <location>
        <begin position="1"/>
        <end position="20"/>
    </location>
</feature>
<gene>
    <name evidence="2" type="ORF">SAMN04487998_3079</name>
</gene>
<evidence type="ECO:0000313" key="3">
    <source>
        <dbReference type="Proteomes" id="UP000198697"/>
    </source>
</evidence>
<proteinExistence type="predicted"/>
<evidence type="ECO:0000256" key="1">
    <source>
        <dbReference type="SAM" id="MobiDB-lite"/>
    </source>
</evidence>
<accession>A0A1I0I0X3</accession>
<keyword evidence="3" id="KW-1185">Reference proteome</keyword>
<dbReference type="Proteomes" id="UP000198697">
    <property type="component" value="Unassembled WGS sequence"/>
</dbReference>
<organism evidence="2 3">
    <name type="scientific">Hymenobacter actinosclerus</name>
    <dbReference type="NCBI Taxonomy" id="82805"/>
    <lineage>
        <taxon>Bacteria</taxon>
        <taxon>Pseudomonadati</taxon>
        <taxon>Bacteroidota</taxon>
        <taxon>Cytophagia</taxon>
        <taxon>Cytophagales</taxon>
        <taxon>Hymenobacteraceae</taxon>
        <taxon>Hymenobacter</taxon>
    </lineage>
</organism>
<dbReference type="RefSeq" id="WP_092773121.1">
    <property type="nucleotide sequence ID" value="NZ_FOHS01000004.1"/>
</dbReference>